<keyword evidence="4" id="KW-0788">Thiol protease</keyword>
<evidence type="ECO:0000259" key="6">
    <source>
        <dbReference type="PROSITE" id="PS51935"/>
    </source>
</evidence>
<dbReference type="Pfam" id="PF00877">
    <property type="entry name" value="NLPC_P60"/>
    <property type="match status" value="1"/>
</dbReference>
<dbReference type="PANTHER" id="PTHR47053">
    <property type="entry name" value="MUREIN DD-ENDOPEPTIDASE MEPH-RELATED"/>
    <property type="match status" value="1"/>
</dbReference>
<keyword evidence="3 7" id="KW-0378">Hydrolase</keyword>
<dbReference type="PANTHER" id="PTHR47053:SF1">
    <property type="entry name" value="MUREIN DD-ENDOPEPTIDASE MEPH-RELATED"/>
    <property type="match status" value="1"/>
</dbReference>
<evidence type="ECO:0000313" key="8">
    <source>
        <dbReference type="Proteomes" id="UP000179467"/>
    </source>
</evidence>
<dbReference type="RefSeq" id="WP_254684400.1">
    <property type="nucleotide sequence ID" value="NZ_MIPT01000001.1"/>
</dbReference>
<dbReference type="AlphaFoldDB" id="A0A1S1HC41"/>
<organism evidence="7 8">
    <name type="scientific">Edaphosphingomonas haloaromaticamans</name>
    <dbReference type="NCBI Taxonomy" id="653954"/>
    <lineage>
        <taxon>Bacteria</taxon>
        <taxon>Pseudomonadati</taxon>
        <taxon>Pseudomonadota</taxon>
        <taxon>Alphaproteobacteria</taxon>
        <taxon>Sphingomonadales</taxon>
        <taxon>Rhizorhabdaceae</taxon>
        <taxon>Edaphosphingomonas</taxon>
    </lineage>
</organism>
<evidence type="ECO:0000256" key="3">
    <source>
        <dbReference type="ARBA" id="ARBA00022801"/>
    </source>
</evidence>
<dbReference type="Gene3D" id="3.90.1720.10">
    <property type="entry name" value="endopeptidase domain like (from Nostoc punctiforme)"/>
    <property type="match status" value="1"/>
</dbReference>
<dbReference type="PROSITE" id="PS51935">
    <property type="entry name" value="NLPC_P60"/>
    <property type="match status" value="1"/>
</dbReference>
<dbReference type="InterPro" id="IPR041382">
    <property type="entry name" value="SH3_16"/>
</dbReference>
<comment type="similarity">
    <text evidence="1">Belongs to the peptidase C40 family.</text>
</comment>
<comment type="caution">
    <text evidence="7">The sequence shown here is derived from an EMBL/GenBank/DDBJ whole genome shotgun (WGS) entry which is preliminary data.</text>
</comment>
<dbReference type="SUPFAM" id="SSF54001">
    <property type="entry name" value="Cysteine proteinases"/>
    <property type="match status" value="1"/>
</dbReference>
<evidence type="ECO:0000256" key="5">
    <source>
        <dbReference type="SAM" id="MobiDB-lite"/>
    </source>
</evidence>
<evidence type="ECO:0000256" key="4">
    <source>
        <dbReference type="ARBA" id="ARBA00022807"/>
    </source>
</evidence>
<dbReference type="GO" id="GO:0008234">
    <property type="term" value="F:cysteine-type peptidase activity"/>
    <property type="evidence" value="ECO:0007669"/>
    <property type="project" value="UniProtKB-KW"/>
</dbReference>
<sequence length="313" mass="33208">MQASQASSRLGQSRTSIGTPAAPRAERFRLTGPSVRLDPRIYAVRKDIADIALADRVFAPHYAEAEQARVAVPSVALREGPSDDARAVSQLLFGEGFAVIDSEGGWAWGYGLHDHYVGYLPAAVLGDMGAEPDHVVRAASALVFADADIKSPVVATLPMGSRFAATAEGAFLRAENGFIHSRHAGAIAAAEQDVVAVAERLLGQPYRWGGRGGDGVDCSGLVQTAFALCGLAVPRDTDQQAEAIGEEIADGAALRRGDLIFFPGHVGLMADGETLVHANAHWMAVVREPLADVIARLQPEHEKPVLSRRRVLP</sequence>
<dbReference type="Gene3D" id="2.30.30.40">
    <property type="entry name" value="SH3 Domains"/>
    <property type="match status" value="1"/>
</dbReference>
<dbReference type="EC" id="3.4.22.-" evidence="7"/>
<dbReference type="InterPro" id="IPR038765">
    <property type="entry name" value="Papain-like_cys_pep_sf"/>
</dbReference>
<evidence type="ECO:0000256" key="2">
    <source>
        <dbReference type="ARBA" id="ARBA00022670"/>
    </source>
</evidence>
<reference evidence="7 8" key="1">
    <citation type="submission" date="2016-09" db="EMBL/GenBank/DDBJ databases">
        <title>Metabolic pathway, cell adaptation mechanisms and a novel monoxygenase revealed through proteogenomic-transcription analysis of a Sphingomonas haloaromaticamans strain degrading the fungicide ortho-phenylphenol.</title>
        <authorList>
            <person name="Perruchon C."/>
            <person name="Papadopoulou E.S."/>
            <person name="Rousidou C."/>
            <person name="Vasileiadis S."/>
            <person name="Tanou G."/>
            <person name="Amoutzias G."/>
            <person name="Molassiotis A."/>
            <person name="Karpouzas D.G."/>
        </authorList>
    </citation>
    <scope>NUCLEOTIDE SEQUENCE [LARGE SCALE GENOMIC DNA]</scope>
    <source>
        <strain evidence="7 8">P3</strain>
    </source>
</reference>
<evidence type="ECO:0000256" key="1">
    <source>
        <dbReference type="ARBA" id="ARBA00007074"/>
    </source>
</evidence>
<feature type="region of interest" description="Disordered" evidence="5">
    <location>
        <begin position="1"/>
        <end position="23"/>
    </location>
</feature>
<evidence type="ECO:0000313" key="7">
    <source>
        <dbReference type="EMBL" id="OHT19744.1"/>
    </source>
</evidence>
<feature type="domain" description="NlpC/P60" evidence="6">
    <location>
        <begin position="188"/>
        <end position="312"/>
    </location>
</feature>
<dbReference type="EMBL" id="MIPT01000001">
    <property type="protein sequence ID" value="OHT19744.1"/>
    <property type="molecule type" value="Genomic_DNA"/>
</dbReference>
<gene>
    <name evidence="7" type="ORF">BHE75_01733</name>
</gene>
<protein>
    <submittedName>
        <fullName evidence="7">Dipeptidyl-peptidase 6</fullName>
        <ecNumber evidence="7">3.4.22.-</ecNumber>
    </submittedName>
</protein>
<keyword evidence="2" id="KW-0645">Protease</keyword>
<feature type="compositionally biased region" description="Polar residues" evidence="5">
    <location>
        <begin position="1"/>
        <end position="18"/>
    </location>
</feature>
<dbReference type="Pfam" id="PF18348">
    <property type="entry name" value="SH3_16"/>
    <property type="match status" value="1"/>
</dbReference>
<dbReference type="InterPro" id="IPR051202">
    <property type="entry name" value="Peptidase_C40"/>
</dbReference>
<dbReference type="InterPro" id="IPR000064">
    <property type="entry name" value="NLP_P60_dom"/>
</dbReference>
<dbReference type="Proteomes" id="UP000179467">
    <property type="component" value="Unassembled WGS sequence"/>
</dbReference>
<proteinExistence type="inferred from homology"/>
<accession>A0A1S1HC41</accession>
<name>A0A1S1HC41_9SPHN</name>
<keyword evidence="8" id="KW-1185">Reference proteome</keyword>
<dbReference type="GO" id="GO:0006508">
    <property type="term" value="P:proteolysis"/>
    <property type="evidence" value="ECO:0007669"/>
    <property type="project" value="UniProtKB-KW"/>
</dbReference>